<evidence type="ECO:0000313" key="4">
    <source>
        <dbReference type="Proteomes" id="UP000051574"/>
    </source>
</evidence>
<feature type="domain" description="USP" evidence="2">
    <location>
        <begin position="1"/>
        <end position="297"/>
    </location>
</feature>
<dbReference type="GO" id="GO:0005634">
    <property type="term" value="C:nucleus"/>
    <property type="evidence" value="ECO:0007669"/>
    <property type="project" value="TreeGrafter"/>
</dbReference>
<sequence length="303" mass="34459">MRDDEQDNENIDYNPSGSVMSLNDLGKSIMFDYRGGNVRRYRWISRSCKSLLIASPLTQLVSHPFSGTLTSQLRCTECGFKSSVRYDKFESLSLALPSGMGDLGYGRHKLHQLLTNFVTPEIVSDVLCEGCNRDRHISDPPVLSRQIKILNFGKLPVCLCIHISRNTWLSSGMSKRQDYVQFPMRLSLAAYTFLQAQYQRKISAPFYTSTSEGGSPLSNSMPTSWNASSLNDGEWRNVYQLAAVIVHTGNAHSGHFITYRRGHQNTKWYYTSDVEIREVSMDEVLQCTAYMLFYEKTTNMSVF</sequence>
<evidence type="ECO:0000259" key="2">
    <source>
        <dbReference type="PROSITE" id="PS50235"/>
    </source>
</evidence>
<dbReference type="InterPro" id="IPR028889">
    <property type="entry name" value="USP"/>
</dbReference>
<dbReference type="OrthoDB" id="2248014at2759"/>
<proteinExistence type="inferred from homology"/>
<dbReference type="AlphaFoldDB" id="A0A0T6B413"/>
<dbReference type="InterPro" id="IPR001394">
    <property type="entry name" value="Peptidase_C19_UCH"/>
</dbReference>
<dbReference type="GO" id="GO:0016579">
    <property type="term" value="P:protein deubiquitination"/>
    <property type="evidence" value="ECO:0007669"/>
    <property type="project" value="InterPro"/>
</dbReference>
<dbReference type="PROSITE" id="PS00973">
    <property type="entry name" value="USP_2"/>
    <property type="match status" value="1"/>
</dbReference>
<dbReference type="EMBL" id="LJIG01016005">
    <property type="protein sequence ID" value="KRT81899.1"/>
    <property type="molecule type" value="Genomic_DNA"/>
</dbReference>
<dbReference type="SUPFAM" id="SSF54001">
    <property type="entry name" value="Cysteine proteinases"/>
    <property type="match status" value="1"/>
</dbReference>
<organism evidence="3 4">
    <name type="scientific">Oryctes borbonicus</name>
    <dbReference type="NCBI Taxonomy" id="1629725"/>
    <lineage>
        <taxon>Eukaryota</taxon>
        <taxon>Metazoa</taxon>
        <taxon>Ecdysozoa</taxon>
        <taxon>Arthropoda</taxon>
        <taxon>Hexapoda</taxon>
        <taxon>Insecta</taxon>
        <taxon>Pterygota</taxon>
        <taxon>Neoptera</taxon>
        <taxon>Endopterygota</taxon>
        <taxon>Coleoptera</taxon>
        <taxon>Polyphaga</taxon>
        <taxon>Scarabaeiformia</taxon>
        <taxon>Scarabaeidae</taxon>
        <taxon>Dynastinae</taxon>
        <taxon>Oryctes</taxon>
    </lineage>
</organism>
<evidence type="ECO:0000313" key="3">
    <source>
        <dbReference type="EMBL" id="KRT81899.1"/>
    </source>
</evidence>
<accession>A0A0T6B413</accession>
<dbReference type="GO" id="GO:0004843">
    <property type="term" value="F:cysteine-type deubiquitinase activity"/>
    <property type="evidence" value="ECO:0007669"/>
    <property type="project" value="InterPro"/>
</dbReference>
<dbReference type="Pfam" id="PF00443">
    <property type="entry name" value="UCH"/>
    <property type="match status" value="1"/>
</dbReference>
<dbReference type="InterPro" id="IPR038765">
    <property type="entry name" value="Papain-like_cys_pep_sf"/>
</dbReference>
<dbReference type="Proteomes" id="UP000051574">
    <property type="component" value="Unassembled WGS sequence"/>
</dbReference>
<comment type="similarity">
    <text evidence="1">Belongs to the peptidase C19 family.</text>
</comment>
<keyword evidence="4" id="KW-1185">Reference proteome</keyword>
<name>A0A0T6B413_9SCAR</name>
<dbReference type="Gene3D" id="3.90.70.10">
    <property type="entry name" value="Cysteine proteinases"/>
    <property type="match status" value="1"/>
</dbReference>
<dbReference type="PROSITE" id="PS50235">
    <property type="entry name" value="USP_3"/>
    <property type="match status" value="1"/>
</dbReference>
<reference evidence="3 4" key="1">
    <citation type="submission" date="2015-09" db="EMBL/GenBank/DDBJ databases">
        <title>Draft genome of the scarab beetle Oryctes borbonicus.</title>
        <authorList>
            <person name="Meyer J.M."/>
            <person name="Markov G.V."/>
            <person name="Baskaran P."/>
            <person name="Herrmann M."/>
            <person name="Sommer R.J."/>
            <person name="Roedelsperger C."/>
        </authorList>
    </citation>
    <scope>NUCLEOTIDE SEQUENCE [LARGE SCALE GENOMIC DNA]</scope>
    <source>
        <strain evidence="3">OB123</strain>
        <tissue evidence="3">Whole animal</tissue>
    </source>
</reference>
<evidence type="ECO:0000256" key="1">
    <source>
        <dbReference type="ARBA" id="ARBA00009085"/>
    </source>
</evidence>
<gene>
    <name evidence="3" type="ORF">AMK59_5111</name>
</gene>
<dbReference type="InterPro" id="IPR050164">
    <property type="entry name" value="Peptidase_C19"/>
</dbReference>
<dbReference type="CDD" id="cd02662">
    <property type="entry name" value="Peptidase_C19F"/>
    <property type="match status" value="1"/>
</dbReference>
<dbReference type="InterPro" id="IPR018200">
    <property type="entry name" value="USP_CS"/>
</dbReference>
<dbReference type="PANTHER" id="PTHR24006:SF781">
    <property type="entry name" value="LD34905P"/>
    <property type="match status" value="1"/>
</dbReference>
<comment type="caution">
    <text evidence="3">The sequence shown here is derived from an EMBL/GenBank/DDBJ whole genome shotgun (WGS) entry which is preliminary data.</text>
</comment>
<protein>
    <submittedName>
        <fullName evidence="3">Peptidase</fullName>
    </submittedName>
</protein>
<dbReference type="GO" id="GO:0005829">
    <property type="term" value="C:cytosol"/>
    <property type="evidence" value="ECO:0007669"/>
    <property type="project" value="TreeGrafter"/>
</dbReference>
<dbReference type="PANTHER" id="PTHR24006">
    <property type="entry name" value="UBIQUITIN CARBOXYL-TERMINAL HYDROLASE"/>
    <property type="match status" value="1"/>
</dbReference>